<accession>A0A1H2WBX1</accession>
<organism evidence="2 3">
    <name type="scientific">Pseudomonas kuykendallii</name>
    <dbReference type="NCBI Taxonomy" id="1007099"/>
    <lineage>
        <taxon>Bacteria</taxon>
        <taxon>Pseudomonadati</taxon>
        <taxon>Pseudomonadota</taxon>
        <taxon>Gammaproteobacteria</taxon>
        <taxon>Pseudomonadales</taxon>
        <taxon>Pseudomonadaceae</taxon>
        <taxon>Pseudomonas</taxon>
    </lineage>
</organism>
<dbReference type="Pfam" id="PF06790">
    <property type="entry name" value="UPF0259"/>
    <property type="match status" value="1"/>
</dbReference>
<dbReference type="AlphaFoldDB" id="A0A1H2WBX1"/>
<gene>
    <name evidence="2" type="ORF">SAMN05216287_1499</name>
</gene>
<proteinExistence type="predicted"/>
<feature type="transmembrane region" description="Helical" evidence="1">
    <location>
        <begin position="50"/>
        <end position="71"/>
    </location>
</feature>
<evidence type="ECO:0000256" key="1">
    <source>
        <dbReference type="SAM" id="Phobius"/>
    </source>
</evidence>
<protein>
    <submittedName>
        <fullName evidence="2">Uncharacterized protein</fullName>
    </submittedName>
</protein>
<dbReference type="STRING" id="1007099.SAMN05216287_1499"/>
<keyword evidence="1" id="KW-0472">Membrane</keyword>
<dbReference type="Proteomes" id="UP000243778">
    <property type="component" value="Unassembled WGS sequence"/>
</dbReference>
<reference evidence="3" key="1">
    <citation type="submission" date="2016-10" db="EMBL/GenBank/DDBJ databases">
        <authorList>
            <person name="Varghese N."/>
            <person name="Submissions S."/>
        </authorList>
    </citation>
    <scope>NUCLEOTIDE SEQUENCE [LARGE SCALE GENOMIC DNA]</scope>
    <source>
        <strain evidence="3">NRRL B-59562</strain>
    </source>
</reference>
<keyword evidence="1" id="KW-0812">Transmembrane</keyword>
<dbReference type="RefSeq" id="WP_090226074.1">
    <property type="nucleotide sequence ID" value="NZ_FNNU01000002.1"/>
</dbReference>
<keyword evidence="3" id="KW-1185">Reference proteome</keyword>
<name>A0A1H2WBX1_9PSED</name>
<feature type="transmembrane region" description="Helical" evidence="1">
    <location>
        <begin position="83"/>
        <end position="107"/>
    </location>
</feature>
<evidence type="ECO:0000313" key="2">
    <source>
        <dbReference type="EMBL" id="SDW78100.1"/>
    </source>
</evidence>
<dbReference type="EMBL" id="FNNU01000002">
    <property type="protein sequence ID" value="SDW78100.1"/>
    <property type="molecule type" value="Genomic_DNA"/>
</dbReference>
<keyword evidence="1" id="KW-1133">Transmembrane helix</keyword>
<dbReference type="OrthoDB" id="6196264at2"/>
<feature type="transmembrane region" description="Helical" evidence="1">
    <location>
        <begin position="113"/>
        <end position="133"/>
    </location>
</feature>
<sequence>MNPLPILRDSWFFFSRHLGAIALLCLPPLALESLSRQALRAVDGTQPSAGYDVLLGLLFYPLYTGSLILFLDSRSRGETPGTVRLWAGALGLWPRLALLTAITSLLIMLGMSLLVLPAIVVMVKLAFSEYLLVLRGMPPLPALRDSYRLTQGHFLQILALVLSTMLPLWLLGAWSSGWLGDDPAFLPSVLLDCAIGFVQLFASVAMFRLFMLIEEKS</sequence>
<evidence type="ECO:0000313" key="3">
    <source>
        <dbReference type="Proteomes" id="UP000243778"/>
    </source>
</evidence>
<feature type="transmembrane region" description="Helical" evidence="1">
    <location>
        <begin position="154"/>
        <end position="174"/>
    </location>
</feature>
<feature type="transmembrane region" description="Helical" evidence="1">
    <location>
        <begin position="194"/>
        <end position="213"/>
    </location>
</feature>